<sequence>IIANFIPGELHSSYSSAQEALRSLIHSVVKVPPIKNMVVELNGVLITHALITMRELFFKCAQHYSWYAMRAIYIAKGSPLLPPDFVSIFDDLASSSLDVFFDPSLGLANLPAFTSGTFKLISKCIKGEGFSGTKRYFGDLGKTLRSAGSNIAFAAVAEISDSVLRGAEANGFNGLLYIEGYIQAMLDTVYRQEYLRVRVIDNQVILKNLPPNHTLIHEIMDRVKDFLVSKALLKGDPSSTGLPLRRLRGESEWKIGPTVLTLCEHLFVSFAIRMLRKQANKFIIKIKWGKQSEVDSHKDVPADSNKMVQKLVFIRKWGIAKFVISALLAYVDGRLCRSIPNPVARRVVSGFLLSYIDKNDDE</sequence>
<feature type="non-terminal residue" evidence="1">
    <location>
        <position position="1"/>
    </location>
</feature>
<reference evidence="1 2" key="1">
    <citation type="journal article" date="2023" name="Plants (Basel)">
        <title>Bridging the Gap: Combining Genomics and Transcriptomics Approaches to Understand Stylosanthes scabra, an Orphan Legume from the Brazilian Caatinga.</title>
        <authorList>
            <person name="Ferreira-Neto J.R.C."/>
            <person name="da Silva M.D."/>
            <person name="Binneck E."/>
            <person name="de Melo N.F."/>
            <person name="da Silva R.H."/>
            <person name="de Melo A.L.T.M."/>
            <person name="Pandolfi V."/>
            <person name="Bustamante F.O."/>
            <person name="Brasileiro-Vidal A.C."/>
            <person name="Benko-Iseppon A.M."/>
        </authorList>
    </citation>
    <scope>NUCLEOTIDE SEQUENCE [LARGE SCALE GENOMIC DNA]</scope>
    <source>
        <tissue evidence="1">Leaves</tissue>
    </source>
</reference>
<accession>A0ABU6T9T0</accession>
<dbReference type="PANTHER" id="PTHR16166">
    <property type="entry name" value="VACUOLAR PROTEIN SORTING-ASSOCIATED PROTEIN VPS13"/>
    <property type="match status" value="1"/>
</dbReference>
<protein>
    <submittedName>
        <fullName evidence="1">Uncharacterized protein</fullName>
    </submittedName>
</protein>
<evidence type="ECO:0000313" key="1">
    <source>
        <dbReference type="EMBL" id="MED6145099.1"/>
    </source>
</evidence>
<dbReference type="PANTHER" id="PTHR16166:SF130">
    <property type="entry name" value="PROTEIN SORTING-ASSOCIATED PROTEIN, PUTATIVE (DUF1162)-RELATED"/>
    <property type="match status" value="1"/>
</dbReference>
<name>A0ABU6T9T0_9FABA</name>
<comment type="caution">
    <text evidence="1">The sequence shown here is derived from an EMBL/GenBank/DDBJ whole genome shotgun (WGS) entry which is preliminary data.</text>
</comment>
<dbReference type="EMBL" id="JASCZI010090694">
    <property type="protein sequence ID" value="MED6145099.1"/>
    <property type="molecule type" value="Genomic_DNA"/>
</dbReference>
<gene>
    <name evidence="1" type="ORF">PIB30_021909</name>
</gene>
<keyword evidence="2" id="KW-1185">Reference proteome</keyword>
<proteinExistence type="predicted"/>
<organism evidence="1 2">
    <name type="scientific">Stylosanthes scabra</name>
    <dbReference type="NCBI Taxonomy" id="79078"/>
    <lineage>
        <taxon>Eukaryota</taxon>
        <taxon>Viridiplantae</taxon>
        <taxon>Streptophyta</taxon>
        <taxon>Embryophyta</taxon>
        <taxon>Tracheophyta</taxon>
        <taxon>Spermatophyta</taxon>
        <taxon>Magnoliopsida</taxon>
        <taxon>eudicotyledons</taxon>
        <taxon>Gunneridae</taxon>
        <taxon>Pentapetalae</taxon>
        <taxon>rosids</taxon>
        <taxon>fabids</taxon>
        <taxon>Fabales</taxon>
        <taxon>Fabaceae</taxon>
        <taxon>Papilionoideae</taxon>
        <taxon>50 kb inversion clade</taxon>
        <taxon>dalbergioids sensu lato</taxon>
        <taxon>Dalbergieae</taxon>
        <taxon>Pterocarpus clade</taxon>
        <taxon>Stylosanthes</taxon>
    </lineage>
</organism>
<dbReference type="InterPro" id="IPR026847">
    <property type="entry name" value="VPS13"/>
</dbReference>
<dbReference type="Proteomes" id="UP001341840">
    <property type="component" value="Unassembled WGS sequence"/>
</dbReference>
<evidence type="ECO:0000313" key="2">
    <source>
        <dbReference type="Proteomes" id="UP001341840"/>
    </source>
</evidence>